<dbReference type="InterPro" id="IPR014729">
    <property type="entry name" value="Rossmann-like_a/b/a_fold"/>
</dbReference>
<keyword evidence="1" id="KW-0808">Transferase</keyword>
<dbReference type="EMBL" id="MNVC01000019">
    <property type="protein sequence ID" value="OIO19544.1"/>
    <property type="molecule type" value="Genomic_DNA"/>
</dbReference>
<dbReference type="InterPro" id="IPR004821">
    <property type="entry name" value="Cyt_trans-like"/>
</dbReference>
<dbReference type="AlphaFoldDB" id="A0A1J4U6M5"/>
<name>A0A1J4U6M5_9BACT</name>
<evidence type="ECO:0000256" key="2">
    <source>
        <dbReference type="ARBA" id="ARBA00022695"/>
    </source>
</evidence>
<dbReference type="STRING" id="1805238.AUJ23_01775"/>
<protein>
    <recommendedName>
        <fullName evidence="3">Cytidyltransferase-like domain-containing protein</fullName>
    </recommendedName>
</protein>
<keyword evidence="2" id="KW-0548">Nucleotidyltransferase</keyword>
<dbReference type="Proteomes" id="UP000181941">
    <property type="component" value="Unassembled WGS sequence"/>
</dbReference>
<feature type="domain" description="Cytidyltransferase-like" evidence="3">
    <location>
        <begin position="6"/>
        <end position="133"/>
    </location>
</feature>
<proteinExistence type="predicted"/>
<evidence type="ECO:0000313" key="4">
    <source>
        <dbReference type="EMBL" id="OIO19544.1"/>
    </source>
</evidence>
<dbReference type="NCBIfam" id="TIGR00125">
    <property type="entry name" value="cyt_tran_rel"/>
    <property type="match status" value="1"/>
</dbReference>
<dbReference type="PANTHER" id="PTHR43793">
    <property type="entry name" value="FAD SYNTHASE"/>
    <property type="match status" value="1"/>
</dbReference>
<dbReference type="InterPro" id="IPR050385">
    <property type="entry name" value="Archaeal_FAD_synthase"/>
</dbReference>
<organism evidence="4 5">
    <name type="scientific">Candidatus Magasanikbacteria bacterium CG1_02_32_51</name>
    <dbReference type="NCBI Taxonomy" id="1805238"/>
    <lineage>
        <taxon>Bacteria</taxon>
        <taxon>Candidatus Magasanikiibacteriota</taxon>
    </lineage>
</organism>
<comment type="caution">
    <text evidence="4">The sequence shown here is derived from an EMBL/GenBank/DDBJ whole genome shotgun (WGS) entry which is preliminary data.</text>
</comment>
<dbReference type="GO" id="GO:0016779">
    <property type="term" value="F:nucleotidyltransferase activity"/>
    <property type="evidence" value="ECO:0007669"/>
    <property type="project" value="UniProtKB-KW"/>
</dbReference>
<reference evidence="4 5" key="1">
    <citation type="journal article" date="2016" name="Environ. Microbiol.">
        <title>Genomic resolution of a cold subsurface aquifer community provides metabolic insights for novel microbes adapted to high CO concentrations.</title>
        <authorList>
            <person name="Probst A.J."/>
            <person name="Castelle C.J."/>
            <person name="Singh A."/>
            <person name="Brown C.T."/>
            <person name="Anantharaman K."/>
            <person name="Sharon I."/>
            <person name="Hug L.A."/>
            <person name="Burstein D."/>
            <person name="Emerson J.B."/>
            <person name="Thomas B.C."/>
            <person name="Banfield J.F."/>
        </authorList>
    </citation>
    <scope>NUCLEOTIDE SEQUENCE [LARGE SCALE GENOMIC DNA]</scope>
    <source>
        <strain evidence="4">CG1_02_32_51</strain>
    </source>
</reference>
<dbReference type="Pfam" id="PF01467">
    <property type="entry name" value="CTP_transf_like"/>
    <property type="match status" value="1"/>
</dbReference>
<evidence type="ECO:0000256" key="1">
    <source>
        <dbReference type="ARBA" id="ARBA00022679"/>
    </source>
</evidence>
<dbReference type="PANTHER" id="PTHR43793:SF1">
    <property type="entry name" value="FAD SYNTHASE"/>
    <property type="match status" value="1"/>
</dbReference>
<sequence length="139" mass="16449">MKKIMIFGTFDIVHLGHINLFRQAKKLGNYLVVVVARDKTSESIKKKKLIHNEKNRLEFLQNLKLIDKAIFGNKINYYKVIKIEKPDIIALGYDQQHFIDKLENKIKEFKLTTKVIRLKSYKPEQYKSGNIRKKLSKML</sequence>
<evidence type="ECO:0000313" key="5">
    <source>
        <dbReference type="Proteomes" id="UP000181941"/>
    </source>
</evidence>
<dbReference type="Gene3D" id="3.40.50.620">
    <property type="entry name" value="HUPs"/>
    <property type="match status" value="1"/>
</dbReference>
<evidence type="ECO:0000259" key="3">
    <source>
        <dbReference type="Pfam" id="PF01467"/>
    </source>
</evidence>
<accession>A0A1J4U6M5</accession>
<gene>
    <name evidence="4" type="ORF">AUJ23_01775</name>
</gene>
<dbReference type="SUPFAM" id="SSF52374">
    <property type="entry name" value="Nucleotidylyl transferase"/>
    <property type="match status" value="1"/>
</dbReference>